<name>A0A9P3LAM5_9APHY</name>
<organism evidence="1 2">
    <name type="scientific">Phanerochaete sordida</name>
    <dbReference type="NCBI Taxonomy" id="48140"/>
    <lineage>
        <taxon>Eukaryota</taxon>
        <taxon>Fungi</taxon>
        <taxon>Dikarya</taxon>
        <taxon>Basidiomycota</taxon>
        <taxon>Agaricomycotina</taxon>
        <taxon>Agaricomycetes</taxon>
        <taxon>Polyporales</taxon>
        <taxon>Phanerochaetaceae</taxon>
        <taxon>Phanerochaete</taxon>
    </lineage>
</organism>
<keyword evidence="2" id="KW-1185">Reference proteome</keyword>
<dbReference type="Proteomes" id="UP000703269">
    <property type="component" value="Unassembled WGS sequence"/>
</dbReference>
<proteinExistence type="predicted"/>
<reference evidence="1 2" key="1">
    <citation type="submission" date="2021-08" db="EMBL/GenBank/DDBJ databases">
        <title>Draft Genome Sequence of Phanerochaete sordida strain YK-624.</title>
        <authorList>
            <person name="Mori T."/>
            <person name="Dohra H."/>
            <person name="Suzuki T."/>
            <person name="Kawagishi H."/>
            <person name="Hirai H."/>
        </authorList>
    </citation>
    <scope>NUCLEOTIDE SEQUENCE [LARGE SCALE GENOMIC DNA]</scope>
    <source>
        <strain evidence="1 2">YK-624</strain>
    </source>
</reference>
<dbReference type="EMBL" id="BPQB01000009">
    <property type="protein sequence ID" value="GJE88345.1"/>
    <property type="molecule type" value="Genomic_DNA"/>
</dbReference>
<comment type="caution">
    <text evidence="1">The sequence shown here is derived from an EMBL/GenBank/DDBJ whole genome shotgun (WGS) entry which is preliminary data.</text>
</comment>
<dbReference type="AlphaFoldDB" id="A0A9P3LAM5"/>
<sequence>MHPKGSYIRNSHVPPRRVWDLYSNRVLPYHVLPHAHPGHIPGNIWTVSHSWVDEAARDLVWTPINGHEWPVPIPRETTLEHIRVELLNLGAEYVWLDVLCLRQQGRDEHEDLRKHEWRLDVPTIGHIYSDPTRCCVTYFNGLGLPFDPSPSVVLSARHWISRVWTVQEGTPAWLPGGLTGAASAAAQAFFQVNLPRAILARDQKRDMAVRSFAFALRTLRARHCSTELDRIAGLAYVLGCRTLPVYDEATSADAAWAALLMHLPPYKRTLVAVEHVVQQPDSAALFPSWAQVLDMGVGYTLRSLRPALILRLVDQASLSSDQPALYFHQVFSPGPCRITDPGSGQLRVQSLFRKTWFSLQGSTVGAISENVTYTLLSLSRTVWMIVDVLRVGELNGTPVLEVIKRGSMFLYDEPPREMTDTWVDVLYLSNDDASTTSTTASTTSSPREAGAPGVVTRLIQYAYGA</sequence>
<dbReference type="OrthoDB" id="3226657at2759"/>
<evidence type="ECO:0000313" key="1">
    <source>
        <dbReference type="EMBL" id="GJE88345.1"/>
    </source>
</evidence>
<protein>
    <submittedName>
        <fullName evidence="1">HET-like protein</fullName>
    </submittedName>
</protein>
<gene>
    <name evidence="1" type="ORF">PsYK624_044280</name>
</gene>
<evidence type="ECO:0000313" key="2">
    <source>
        <dbReference type="Proteomes" id="UP000703269"/>
    </source>
</evidence>
<accession>A0A9P3LAM5</accession>